<dbReference type="Proteomes" id="UP000007129">
    <property type="component" value="Unassembled WGS sequence"/>
</dbReference>
<feature type="region of interest" description="Disordered" evidence="1">
    <location>
        <begin position="42"/>
        <end position="72"/>
    </location>
</feature>
<organism evidence="2 3">
    <name type="scientific">Macrophomina phaseolina (strain MS6)</name>
    <name type="common">Charcoal rot fungus</name>
    <dbReference type="NCBI Taxonomy" id="1126212"/>
    <lineage>
        <taxon>Eukaryota</taxon>
        <taxon>Fungi</taxon>
        <taxon>Dikarya</taxon>
        <taxon>Ascomycota</taxon>
        <taxon>Pezizomycotina</taxon>
        <taxon>Dothideomycetes</taxon>
        <taxon>Dothideomycetes incertae sedis</taxon>
        <taxon>Botryosphaeriales</taxon>
        <taxon>Botryosphaeriaceae</taxon>
        <taxon>Macrophomina</taxon>
    </lineage>
</organism>
<comment type="caution">
    <text evidence="2">The sequence shown here is derived from an EMBL/GenBank/DDBJ whole genome shotgun (WGS) entry which is preliminary data.</text>
</comment>
<proteinExistence type="predicted"/>
<evidence type="ECO:0000313" key="3">
    <source>
        <dbReference type="Proteomes" id="UP000007129"/>
    </source>
</evidence>
<dbReference type="VEuPathDB" id="FungiDB:MPH_01536"/>
<sequence>MPQSSETHTLITFTSAPYQTANCRSLLPVAAPLHRRRFAKQPCLNRETRLPPKRNIGNPSLAPEQSHQRGKNQGVLLDHEDTSHNSFLQVARITRNLRANSFVPTPQPLRAVTVADYSSTMTRTDISRSLFDCAPYATRAVPWRSNKRLTTPGQQERPCSAIPDASS</sequence>
<protein>
    <submittedName>
        <fullName evidence="2">Uncharacterized protein</fullName>
    </submittedName>
</protein>
<dbReference type="AlphaFoldDB" id="K2S2H3"/>
<gene>
    <name evidence="2" type="ORF">MPH_01536</name>
</gene>
<name>K2S2H3_MACPH</name>
<dbReference type="InParanoid" id="K2S2H3"/>
<dbReference type="EMBL" id="AHHD01000057">
    <property type="protein sequence ID" value="EKG21143.1"/>
    <property type="molecule type" value="Genomic_DNA"/>
</dbReference>
<feature type="region of interest" description="Disordered" evidence="1">
    <location>
        <begin position="145"/>
        <end position="167"/>
    </location>
</feature>
<accession>K2S2H3</accession>
<dbReference type="HOGENOM" id="CLU_1594849_0_0_1"/>
<evidence type="ECO:0000256" key="1">
    <source>
        <dbReference type="SAM" id="MobiDB-lite"/>
    </source>
</evidence>
<reference evidence="2 3" key="1">
    <citation type="journal article" date="2012" name="BMC Genomics">
        <title>Tools to kill: Genome of one of the most destructive plant pathogenic fungi Macrophomina phaseolina.</title>
        <authorList>
            <person name="Islam M.S."/>
            <person name="Haque M.S."/>
            <person name="Islam M.M."/>
            <person name="Emdad E.M."/>
            <person name="Halim A."/>
            <person name="Hossen Q.M.M."/>
            <person name="Hossain M.Z."/>
            <person name="Ahmed B."/>
            <person name="Rahim S."/>
            <person name="Rahman M.S."/>
            <person name="Alam M.M."/>
            <person name="Hou S."/>
            <person name="Wan X."/>
            <person name="Saito J.A."/>
            <person name="Alam M."/>
        </authorList>
    </citation>
    <scope>NUCLEOTIDE SEQUENCE [LARGE SCALE GENOMIC DNA]</scope>
    <source>
        <strain evidence="2 3">MS6</strain>
    </source>
</reference>
<evidence type="ECO:0000313" key="2">
    <source>
        <dbReference type="EMBL" id="EKG21143.1"/>
    </source>
</evidence>